<keyword evidence="2" id="KW-0808">Transferase</keyword>
<organism evidence="5 6">
    <name type="scientific">[Myrmecia] bisecta</name>
    <dbReference type="NCBI Taxonomy" id="41462"/>
    <lineage>
        <taxon>Eukaryota</taxon>
        <taxon>Viridiplantae</taxon>
        <taxon>Chlorophyta</taxon>
        <taxon>core chlorophytes</taxon>
        <taxon>Trebouxiophyceae</taxon>
        <taxon>Trebouxiales</taxon>
        <taxon>Trebouxiaceae</taxon>
        <taxon>Myrmecia</taxon>
    </lineage>
</organism>
<dbReference type="InterPro" id="IPR031100">
    <property type="entry name" value="LOG_fam"/>
</dbReference>
<evidence type="ECO:0000313" key="6">
    <source>
        <dbReference type="Proteomes" id="UP001489004"/>
    </source>
</evidence>
<dbReference type="EMBL" id="JALJOR010000014">
    <property type="protein sequence ID" value="KAK9806374.1"/>
    <property type="molecule type" value="Genomic_DNA"/>
</dbReference>
<evidence type="ECO:0000256" key="3">
    <source>
        <dbReference type="ARBA" id="ARBA00022777"/>
    </source>
</evidence>
<protein>
    <recommendedName>
        <fullName evidence="4">Carbohydrate kinase PfkB domain-containing protein</fullName>
    </recommendedName>
</protein>
<dbReference type="InterPro" id="IPR052700">
    <property type="entry name" value="Carb_kinase_PfkB-like"/>
</dbReference>
<dbReference type="GO" id="GO:0016301">
    <property type="term" value="F:kinase activity"/>
    <property type="evidence" value="ECO:0007669"/>
    <property type="project" value="UniProtKB-KW"/>
</dbReference>
<dbReference type="Pfam" id="PF03641">
    <property type="entry name" value="Lysine_decarbox"/>
    <property type="match status" value="1"/>
</dbReference>
<evidence type="ECO:0000256" key="1">
    <source>
        <dbReference type="ARBA" id="ARBA00010688"/>
    </source>
</evidence>
<dbReference type="SUPFAM" id="SSF102405">
    <property type="entry name" value="MCP/YpsA-like"/>
    <property type="match status" value="1"/>
</dbReference>
<sequence>MRPKDLLANVGEFHSKAGGSAANTVRGLASGFGVRCDLVGARGKDEWGAMFASSMKRASVNTSKVRVQPGPTGRCVILSHNGQRTMRTCLDDAVRLQKDALTAEDFSGSKWLFLSGYCLYGEGLMERAVELAAAVGAKVALDLASFEVVRAFRSQLTSLLTRYPVEVVFCNEDEAVEYMGGLQSGATPEQGLRQLSTLCNIAVVTLGEKGCIVKARGSDTILAEPACSGVKVVDATGAGDLFASGFLYGLMRDFPLQKCAQVGCLAGGAIVQTMGAELTQACLRWLFARLHGDLAATVVRDSASAVHQELLECYALIARMGRGVVYYGSARLKQDCPHWQRAVDLGREVARLLDCTTWSGGGPGMMQAATLGALEAKKPVGGIRISREAGTTVRTASYLPTASAVFCRFLSSRKVALVDAGVRAAETDRTAYIFLPGGLGTMDELFEIMTLMQLKKLGSKHAVPLILCNYDGFYDGLMNFLRAMDRNGTVGAAELKDVMLAAHNEEVLDTLAAFYGLSRKVDGEPTHHLTPGKRASSLLGQLP</sequence>
<dbReference type="Gene3D" id="3.40.50.450">
    <property type="match status" value="1"/>
</dbReference>
<accession>A0AAW1PDM4</accession>
<comment type="similarity">
    <text evidence="1">Belongs to the carbohydrate kinase PfkB family.</text>
</comment>
<comment type="caution">
    <text evidence="5">The sequence shown here is derived from an EMBL/GenBank/DDBJ whole genome shotgun (WGS) entry which is preliminary data.</text>
</comment>
<feature type="domain" description="Carbohydrate kinase PfkB" evidence="4">
    <location>
        <begin position="7"/>
        <end position="277"/>
    </location>
</feature>
<evidence type="ECO:0000313" key="5">
    <source>
        <dbReference type="EMBL" id="KAK9806374.1"/>
    </source>
</evidence>
<dbReference type="InterPro" id="IPR029056">
    <property type="entry name" value="Ribokinase-like"/>
</dbReference>
<dbReference type="Proteomes" id="UP001489004">
    <property type="component" value="Unassembled WGS sequence"/>
</dbReference>
<dbReference type="PANTHER" id="PTHR43320">
    <property type="entry name" value="SUGAR KINASE"/>
    <property type="match status" value="1"/>
</dbReference>
<evidence type="ECO:0000256" key="2">
    <source>
        <dbReference type="ARBA" id="ARBA00022679"/>
    </source>
</evidence>
<evidence type="ECO:0000259" key="4">
    <source>
        <dbReference type="Pfam" id="PF00294"/>
    </source>
</evidence>
<dbReference type="AlphaFoldDB" id="A0AAW1PDM4"/>
<dbReference type="InterPro" id="IPR011611">
    <property type="entry name" value="PfkB_dom"/>
</dbReference>
<dbReference type="PANTHER" id="PTHR43320:SF1">
    <property type="entry name" value="OS01G0105900 PROTEIN"/>
    <property type="match status" value="1"/>
</dbReference>
<dbReference type="SUPFAM" id="SSF53613">
    <property type="entry name" value="Ribokinase-like"/>
    <property type="match status" value="1"/>
</dbReference>
<keyword evidence="3" id="KW-0418">Kinase</keyword>
<reference evidence="5 6" key="1">
    <citation type="journal article" date="2024" name="Nat. Commun.">
        <title>Phylogenomics reveals the evolutionary origins of lichenization in chlorophyte algae.</title>
        <authorList>
            <person name="Puginier C."/>
            <person name="Libourel C."/>
            <person name="Otte J."/>
            <person name="Skaloud P."/>
            <person name="Haon M."/>
            <person name="Grisel S."/>
            <person name="Petersen M."/>
            <person name="Berrin J.G."/>
            <person name="Delaux P.M."/>
            <person name="Dal Grande F."/>
            <person name="Keller J."/>
        </authorList>
    </citation>
    <scope>NUCLEOTIDE SEQUENCE [LARGE SCALE GENOMIC DNA]</scope>
    <source>
        <strain evidence="5 6">SAG 2043</strain>
    </source>
</reference>
<dbReference type="Gene3D" id="3.40.1190.20">
    <property type="match status" value="1"/>
</dbReference>
<dbReference type="CDD" id="cd01168">
    <property type="entry name" value="adenosine_kinase"/>
    <property type="match status" value="1"/>
</dbReference>
<name>A0AAW1PDM4_9CHLO</name>
<dbReference type="Pfam" id="PF00294">
    <property type="entry name" value="PfkB"/>
    <property type="match status" value="1"/>
</dbReference>
<proteinExistence type="inferred from homology"/>
<keyword evidence="6" id="KW-1185">Reference proteome</keyword>
<gene>
    <name evidence="5" type="ORF">WJX72_012111</name>
</gene>